<keyword evidence="4" id="KW-0539">Nucleus</keyword>
<dbReference type="CDD" id="cd12148">
    <property type="entry name" value="fungal_TF_MHR"/>
    <property type="match status" value="1"/>
</dbReference>
<evidence type="ECO:0000256" key="2">
    <source>
        <dbReference type="ARBA" id="ARBA00022723"/>
    </source>
</evidence>
<dbReference type="EMBL" id="JAEPRB010000030">
    <property type="protein sequence ID" value="KAG2225252.1"/>
    <property type="molecule type" value="Genomic_DNA"/>
</dbReference>
<evidence type="ECO:0000256" key="4">
    <source>
        <dbReference type="ARBA" id="ARBA00023242"/>
    </source>
</evidence>
<evidence type="ECO:0008006" key="7">
    <source>
        <dbReference type="Google" id="ProtNLM"/>
    </source>
</evidence>
<evidence type="ECO:0000313" key="5">
    <source>
        <dbReference type="EMBL" id="KAG2225252.1"/>
    </source>
</evidence>
<reference evidence="5 6" key="1">
    <citation type="submission" date="2020-12" db="EMBL/GenBank/DDBJ databases">
        <title>Metabolic potential, ecology and presence of endohyphal bacteria is reflected in genomic diversity of Mucoromycotina.</title>
        <authorList>
            <person name="Muszewska A."/>
            <person name="Okrasinska A."/>
            <person name="Steczkiewicz K."/>
            <person name="Drgas O."/>
            <person name="Orlowska M."/>
            <person name="Perlinska-Lenart U."/>
            <person name="Aleksandrzak-Piekarczyk T."/>
            <person name="Szatraj K."/>
            <person name="Zielenkiewicz U."/>
            <person name="Pilsyk S."/>
            <person name="Malc E."/>
            <person name="Mieczkowski P."/>
            <person name="Kruszewska J.S."/>
            <person name="Biernat P."/>
            <person name="Pawlowska J."/>
        </authorList>
    </citation>
    <scope>NUCLEOTIDE SEQUENCE [LARGE SCALE GENOMIC DNA]</scope>
    <source>
        <strain evidence="5 6">CBS 142.35</strain>
    </source>
</reference>
<dbReference type="InterPro" id="IPR050987">
    <property type="entry name" value="AtrR-like"/>
</dbReference>
<proteinExistence type="predicted"/>
<evidence type="ECO:0000256" key="3">
    <source>
        <dbReference type="ARBA" id="ARBA00023125"/>
    </source>
</evidence>
<name>A0A8H7SBK8_9FUNG</name>
<comment type="caution">
    <text evidence="5">The sequence shown here is derived from an EMBL/GenBank/DDBJ whole genome shotgun (WGS) entry which is preliminary data.</text>
</comment>
<accession>A0A8H7SBK8</accession>
<dbReference type="PANTHER" id="PTHR46910">
    <property type="entry name" value="TRANSCRIPTION FACTOR PDR1"/>
    <property type="match status" value="1"/>
</dbReference>
<dbReference type="PANTHER" id="PTHR46910:SF3">
    <property type="entry name" value="HALOTOLERANCE PROTEIN 9-RELATED"/>
    <property type="match status" value="1"/>
</dbReference>
<keyword evidence="3" id="KW-0238">DNA-binding</keyword>
<dbReference type="OrthoDB" id="17536at2759"/>
<evidence type="ECO:0000313" key="6">
    <source>
        <dbReference type="Proteomes" id="UP000646827"/>
    </source>
</evidence>
<dbReference type="GO" id="GO:0005634">
    <property type="term" value="C:nucleus"/>
    <property type="evidence" value="ECO:0007669"/>
    <property type="project" value="UniProtKB-SubCell"/>
</dbReference>
<dbReference type="GO" id="GO:0046872">
    <property type="term" value="F:metal ion binding"/>
    <property type="evidence" value="ECO:0007669"/>
    <property type="project" value="UniProtKB-KW"/>
</dbReference>
<evidence type="ECO:0000256" key="1">
    <source>
        <dbReference type="ARBA" id="ARBA00004123"/>
    </source>
</evidence>
<organism evidence="5 6">
    <name type="scientific">Circinella minor</name>
    <dbReference type="NCBI Taxonomy" id="1195481"/>
    <lineage>
        <taxon>Eukaryota</taxon>
        <taxon>Fungi</taxon>
        <taxon>Fungi incertae sedis</taxon>
        <taxon>Mucoromycota</taxon>
        <taxon>Mucoromycotina</taxon>
        <taxon>Mucoromycetes</taxon>
        <taxon>Mucorales</taxon>
        <taxon>Lichtheimiaceae</taxon>
        <taxon>Circinella</taxon>
    </lineage>
</organism>
<comment type="subcellular location">
    <subcellularLocation>
        <location evidence="1">Nucleus</location>
    </subcellularLocation>
</comment>
<dbReference type="GO" id="GO:0003700">
    <property type="term" value="F:DNA-binding transcription factor activity"/>
    <property type="evidence" value="ECO:0007669"/>
    <property type="project" value="InterPro"/>
</dbReference>
<sequence length="813" mass="91355">MKDDNQQLSKLWVQIIELEKALAFTKNILVPTSLNTTATLTPRSSMPTVTTVIESLTPLSATTPEINKQPQWDLAVINGQLQLESKIKDFNELLLYHQASIRYISPFEGLLQRERIQFEGIIPGMSAVASSANLLLRGKINKIPSQQRQITFDKHLLLPSCSPPTMTTYRDEIDYLVKLYMKHCNPSIGMLHEPSFMDYYKKLKDPLKSPIVLATCIDGIAYLYPQLPYTSIEKRQWGEFFYNKCKDLLFEMYDDQNHRLEVVITTSLLVQYMQSMVMYCSEVRRLITLALLTCTDLIEEQKKLNNNKMMSSVERILLERHYMHLQFSDHLLDVYLEGKINFSGIKSCSLELLEGESDEITCYLEAWKSIFALIGSPYMVELMEKISHTLYGEPCEISLNMIMEFEPMLREWWASLPEKFQICNDPFASTTLATIQQTLNKVTTPTMMVPFAALHCLSISPGYMMGALHAVCSIVNRNINIQLPSEVLQMLSECFNQIKSSLYENHQFTTSSSSPSPLEIFMAAHNNVDVMDDDVYNNFPFPGYAMTSDDFDSSFPSAPVRYAFDDDESDSEMDVSSSTTNKTISVDIGLTTPIAGDKCALVVGLKGPGSLYVKALENGVGAVGKITVKIEEKEKSTQAKEYPISLLAPDVLGVSFQDDVVEDDKVYSVAKPVLELIAERVKSVVILDGIPGAEYFHIGDRDDLAPPCLRICSEEGPWGLIVTGLKSIEAPNMLKGLAAAFVSLCEVKNMPCYTLVTMQEYYLGKPIVTLETVEAYITGLKKIGLDKLVYKTTDMEALLKTEQSSGSVNRLYL</sequence>
<dbReference type="Proteomes" id="UP000646827">
    <property type="component" value="Unassembled WGS sequence"/>
</dbReference>
<keyword evidence="2" id="KW-0479">Metal-binding</keyword>
<dbReference type="GO" id="GO:0003677">
    <property type="term" value="F:DNA binding"/>
    <property type="evidence" value="ECO:0007669"/>
    <property type="project" value="UniProtKB-KW"/>
</dbReference>
<dbReference type="AlphaFoldDB" id="A0A8H7SBK8"/>
<protein>
    <recommendedName>
        <fullName evidence="7">Proteasome assembly chaperone 1</fullName>
    </recommendedName>
</protein>
<gene>
    <name evidence="5" type="ORF">INT45_001475</name>
</gene>
<keyword evidence="6" id="KW-1185">Reference proteome</keyword>